<evidence type="ECO:0000313" key="4">
    <source>
        <dbReference type="Proteomes" id="UP000275865"/>
    </source>
</evidence>
<dbReference type="RefSeq" id="WP_147434579.1">
    <property type="nucleotide sequence ID" value="NZ_RAZT01000002.1"/>
</dbReference>
<protein>
    <submittedName>
        <fullName evidence="3">Uncharacterized protein</fullName>
    </submittedName>
</protein>
<keyword evidence="2" id="KW-1133">Transmembrane helix</keyword>
<feature type="region of interest" description="Disordered" evidence="1">
    <location>
        <begin position="193"/>
        <end position="259"/>
    </location>
</feature>
<proteinExistence type="predicted"/>
<feature type="compositionally biased region" description="Basic and acidic residues" evidence="1">
    <location>
        <begin position="241"/>
        <end position="253"/>
    </location>
</feature>
<sequence>MIPDRLDRKTAERLLDDPVGVTHTGGHPVAPLLLAARAAPQSREFDGEKAALVAFRHASARAAGERSDVDPPPVRAVSGRGLGRLGVRAGLAVLVLATTGGVAMAATGSLPGMRPAPPITVPASPAPTTTASPPERSTGSVSSTEPGSTERPDSGSVLPDLCRAYRADHGPGHALSGPDLATLVRAAGGRSRVPGYCDRVLADDDRRATSPPGHGKPSSPPDARPDKPPTAPPGRATGQGDRTRPADVGEHAATRQTTH</sequence>
<evidence type="ECO:0000256" key="2">
    <source>
        <dbReference type="SAM" id="Phobius"/>
    </source>
</evidence>
<organism evidence="3 4">
    <name type="scientific">Micromonospora musae</name>
    <dbReference type="NCBI Taxonomy" id="1894970"/>
    <lineage>
        <taxon>Bacteria</taxon>
        <taxon>Bacillati</taxon>
        <taxon>Actinomycetota</taxon>
        <taxon>Actinomycetes</taxon>
        <taxon>Micromonosporales</taxon>
        <taxon>Micromonosporaceae</taxon>
        <taxon>Micromonospora</taxon>
    </lineage>
</organism>
<keyword evidence="2" id="KW-0812">Transmembrane</keyword>
<dbReference type="EMBL" id="RAZT01000002">
    <property type="protein sequence ID" value="RKN35463.1"/>
    <property type="molecule type" value="Genomic_DNA"/>
</dbReference>
<dbReference type="AlphaFoldDB" id="A0A3A9YF79"/>
<name>A0A3A9YF79_9ACTN</name>
<feature type="transmembrane region" description="Helical" evidence="2">
    <location>
        <begin position="85"/>
        <end position="106"/>
    </location>
</feature>
<evidence type="ECO:0000256" key="1">
    <source>
        <dbReference type="SAM" id="MobiDB-lite"/>
    </source>
</evidence>
<reference evidence="3 4" key="1">
    <citation type="submission" date="2018-09" db="EMBL/GenBank/DDBJ databases">
        <title>Micromonospora sp. nov. MS1-9, isolated from a root of Musa sp.</title>
        <authorList>
            <person name="Kuncharoen N."/>
            <person name="Kudo T."/>
            <person name="Ohkuma M."/>
            <person name="Yuki M."/>
            <person name="Tanasupawat S."/>
        </authorList>
    </citation>
    <scope>NUCLEOTIDE SEQUENCE [LARGE SCALE GENOMIC DNA]</scope>
    <source>
        <strain evidence="3 4">MS1-9</strain>
    </source>
</reference>
<gene>
    <name evidence="3" type="ORF">D7044_04695</name>
</gene>
<accession>A0A3A9YF79</accession>
<evidence type="ECO:0000313" key="3">
    <source>
        <dbReference type="EMBL" id="RKN35463.1"/>
    </source>
</evidence>
<dbReference type="Proteomes" id="UP000275865">
    <property type="component" value="Unassembled WGS sequence"/>
</dbReference>
<feature type="compositionally biased region" description="Low complexity" evidence="1">
    <location>
        <begin position="121"/>
        <end position="134"/>
    </location>
</feature>
<keyword evidence="2" id="KW-0472">Membrane</keyword>
<feature type="region of interest" description="Disordered" evidence="1">
    <location>
        <begin position="110"/>
        <end position="158"/>
    </location>
</feature>
<feature type="compositionally biased region" description="Pro residues" evidence="1">
    <location>
        <begin position="218"/>
        <end position="232"/>
    </location>
</feature>
<comment type="caution">
    <text evidence="3">The sequence shown here is derived from an EMBL/GenBank/DDBJ whole genome shotgun (WGS) entry which is preliminary data.</text>
</comment>
<feature type="compositionally biased region" description="Polar residues" evidence="1">
    <location>
        <begin position="135"/>
        <end position="147"/>
    </location>
</feature>